<protein>
    <submittedName>
        <fullName evidence="1">Uncharacterized protein</fullName>
    </submittedName>
</protein>
<proteinExistence type="predicted"/>
<dbReference type="EMBL" id="BK029947">
    <property type="protein sequence ID" value="DAD56913.1"/>
    <property type="molecule type" value="Genomic_DNA"/>
</dbReference>
<sequence>MISQSTKSKAVSIGGTNAKTADYTSYLDDVTE</sequence>
<name>A0A8D9PGR3_9VIRU</name>
<organism evidence="1">
    <name type="scientific">Bacteriophage sp</name>
    <dbReference type="NCBI Taxonomy" id="38018"/>
    <lineage>
        <taxon>Viruses</taxon>
    </lineage>
</organism>
<reference evidence="1" key="1">
    <citation type="journal article" date="2021" name="Proc. Natl. Acad. Sci. U.S.A.">
        <title>A Catalog of Tens of Thousands of Viruses from Human Metagenomes Reveals Hidden Associations with Chronic Diseases.</title>
        <authorList>
            <person name="Tisza M.J."/>
            <person name="Buck C.B."/>
        </authorList>
    </citation>
    <scope>NUCLEOTIDE SEQUENCE</scope>
    <source>
        <strain evidence="1">CtPNe1</strain>
    </source>
</reference>
<accession>A0A8D9PGR3</accession>
<evidence type="ECO:0000313" key="1">
    <source>
        <dbReference type="EMBL" id="DAD56913.1"/>
    </source>
</evidence>